<evidence type="ECO:0000313" key="10">
    <source>
        <dbReference type="EMBL" id="AYK02335.1"/>
    </source>
</evidence>
<keyword evidence="5" id="KW-0788">Thiol protease</keyword>
<keyword evidence="3" id="KW-0053">Apoptosis</keyword>
<dbReference type="PRINTS" id="PR00376">
    <property type="entry name" value="IL1BCENZYME"/>
</dbReference>
<dbReference type="InterPro" id="IPR033139">
    <property type="entry name" value="Caspase_cys_AS"/>
</dbReference>
<dbReference type="FunFam" id="3.40.50.1460:FF:000001">
    <property type="entry name" value="Caspase-3 preproprotein"/>
    <property type="match status" value="1"/>
</dbReference>
<keyword evidence="4" id="KW-0378">Hydrolase</keyword>
<dbReference type="PROSITE" id="PS50207">
    <property type="entry name" value="CASPASE_P10"/>
    <property type="match status" value="1"/>
</dbReference>
<dbReference type="Pfam" id="PF00656">
    <property type="entry name" value="Peptidase_C14"/>
    <property type="match status" value="1"/>
</dbReference>
<name>A0A3G1VB60_HALDV</name>
<dbReference type="SUPFAM" id="SSF52129">
    <property type="entry name" value="Caspase-like"/>
    <property type="match status" value="1"/>
</dbReference>
<evidence type="ECO:0000259" key="8">
    <source>
        <dbReference type="PROSITE" id="PS50207"/>
    </source>
</evidence>
<dbReference type="AlphaFoldDB" id="A0A3G1VB60"/>
<keyword evidence="2" id="KW-0645">Protease</keyword>
<dbReference type="GO" id="GO:0005737">
    <property type="term" value="C:cytoplasm"/>
    <property type="evidence" value="ECO:0007669"/>
    <property type="project" value="TreeGrafter"/>
</dbReference>
<dbReference type="CDD" id="cd00032">
    <property type="entry name" value="CASc"/>
    <property type="match status" value="1"/>
</dbReference>
<dbReference type="SMART" id="SM00115">
    <property type="entry name" value="CASc"/>
    <property type="match status" value="1"/>
</dbReference>
<dbReference type="PROSITE" id="PS50208">
    <property type="entry name" value="CASPASE_P20"/>
    <property type="match status" value="1"/>
</dbReference>
<reference evidence="10" key="1">
    <citation type="submission" date="2017-09" db="EMBL/GenBank/DDBJ databases">
        <title>Molecular cloning and expression of caspase-8 gene from Haliotis diversicolor in development and under stresses.</title>
        <authorList>
            <person name="Wang G."/>
        </authorList>
    </citation>
    <scope>NUCLEOTIDE SEQUENCE</scope>
    <source>
        <tissue evidence="10">Hemocyte</tissue>
    </source>
</reference>
<protein>
    <submittedName>
        <fullName evidence="10">Caspase-3</fullName>
    </submittedName>
</protein>
<sequence length="278" mass="31812">MTHRPSQKVSAERRQSNVFNEERSLAMEHIYPMKHKRKNIVYIINNFIFGHGERKGSVVDEESLTKTFTNLSFDVQSFQNKTRADMVNLLENVSRDIHKDTDCFVCVILTHGEEDMVHGTDGPVEVTKLLAPFKGDRCPALAGKPKLFFIQACRGKQFDDGADALSVKNDGPEDDEDEMDVKDETVTFRIPRNADFLVAYASVRGFYAWRNEKDGSWFIQALCKVLEEHGQTLDLMTMLTRVNHTVAFDYSSKGKIKEKKQIPCITSMLTKDVFFRKT</sequence>
<dbReference type="GO" id="GO:0043525">
    <property type="term" value="P:positive regulation of neuron apoptotic process"/>
    <property type="evidence" value="ECO:0007669"/>
    <property type="project" value="TreeGrafter"/>
</dbReference>
<keyword evidence="6" id="KW-0865">Zymogen</keyword>
<evidence type="ECO:0000256" key="1">
    <source>
        <dbReference type="ARBA" id="ARBA00010134"/>
    </source>
</evidence>
<dbReference type="PANTHER" id="PTHR10454">
    <property type="entry name" value="CASPASE"/>
    <property type="match status" value="1"/>
</dbReference>
<proteinExistence type="evidence at transcript level"/>
<feature type="domain" description="Caspase family p20" evidence="9">
    <location>
        <begin position="37"/>
        <end position="157"/>
    </location>
</feature>
<dbReference type="EMBL" id="MF945975">
    <property type="protein sequence ID" value="AYK02335.1"/>
    <property type="molecule type" value="mRNA"/>
</dbReference>
<dbReference type="InterPro" id="IPR001309">
    <property type="entry name" value="Pept_C14_p20"/>
</dbReference>
<dbReference type="GO" id="GO:0004197">
    <property type="term" value="F:cysteine-type endopeptidase activity"/>
    <property type="evidence" value="ECO:0007669"/>
    <property type="project" value="InterPro"/>
</dbReference>
<dbReference type="InterPro" id="IPR011600">
    <property type="entry name" value="Pept_C14_caspase"/>
</dbReference>
<evidence type="ECO:0000256" key="4">
    <source>
        <dbReference type="ARBA" id="ARBA00022801"/>
    </source>
</evidence>
<accession>A0A3G1VB60</accession>
<evidence type="ECO:0000259" key="9">
    <source>
        <dbReference type="PROSITE" id="PS50208"/>
    </source>
</evidence>
<dbReference type="InterPro" id="IPR015917">
    <property type="entry name" value="Pept_C14A"/>
</dbReference>
<feature type="domain" description="Caspase family p10" evidence="8">
    <location>
        <begin position="186"/>
        <end position="277"/>
    </location>
</feature>
<evidence type="ECO:0000256" key="5">
    <source>
        <dbReference type="ARBA" id="ARBA00022807"/>
    </source>
</evidence>
<dbReference type="Gene3D" id="3.40.50.1460">
    <property type="match status" value="1"/>
</dbReference>
<evidence type="ECO:0000256" key="2">
    <source>
        <dbReference type="ARBA" id="ARBA00022670"/>
    </source>
</evidence>
<dbReference type="GO" id="GO:0006915">
    <property type="term" value="P:apoptotic process"/>
    <property type="evidence" value="ECO:0007669"/>
    <property type="project" value="UniProtKB-KW"/>
</dbReference>
<evidence type="ECO:0000256" key="6">
    <source>
        <dbReference type="ARBA" id="ARBA00023145"/>
    </source>
</evidence>
<dbReference type="PANTHER" id="PTHR10454:SF232">
    <property type="entry name" value="AT03047P-RELATED"/>
    <property type="match status" value="1"/>
</dbReference>
<evidence type="ECO:0000256" key="3">
    <source>
        <dbReference type="ARBA" id="ARBA00022703"/>
    </source>
</evidence>
<dbReference type="InterPro" id="IPR029030">
    <property type="entry name" value="Caspase-like_dom_sf"/>
</dbReference>
<dbReference type="InterPro" id="IPR016129">
    <property type="entry name" value="Caspase_his_AS"/>
</dbReference>
<dbReference type="GO" id="GO:0006508">
    <property type="term" value="P:proteolysis"/>
    <property type="evidence" value="ECO:0007669"/>
    <property type="project" value="UniProtKB-KW"/>
</dbReference>
<dbReference type="InterPro" id="IPR002138">
    <property type="entry name" value="Pept_C14_p10"/>
</dbReference>
<dbReference type="InterPro" id="IPR002398">
    <property type="entry name" value="Pept_C14"/>
</dbReference>
<dbReference type="PROSITE" id="PS01121">
    <property type="entry name" value="CASPASE_HIS"/>
    <property type="match status" value="1"/>
</dbReference>
<organism evidence="10">
    <name type="scientific">Haliotis diversicolor</name>
    <name type="common">Abalone</name>
    <name type="synonym">Sulculus diversicolor</name>
    <dbReference type="NCBI Taxonomy" id="36095"/>
    <lineage>
        <taxon>Eukaryota</taxon>
        <taxon>Metazoa</taxon>
        <taxon>Spiralia</taxon>
        <taxon>Lophotrochozoa</taxon>
        <taxon>Mollusca</taxon>
        <taxon>Gastropoda</taxon>
        <taxon>Vetigastropoda</taxon>
        <taxon>Lepetellida</taxon>
        <taxon>Haliotoidea</taxon>
        <taxon>Haliotidae</taxon>
        <taxon>Haliotis</taxon>
    </lineage>
</organism>
<comment type="similarity">
    <text evidence="1 7">Belongs to the peptidase C14A family.</text>
</comment>
<dbReference type="SMR" id="A0A3G1VB60"/>
<dbReference type="PROSITE" id="PS01122">
    <property type="entry name" value="CASPASE_CYS"/>
    <property type="match status" value="1"/>
</dbReference>
<evidence type="ECO:0000256" key="7">
    <source>
        <dbReference type="RuleBase" id="RU003971"/>
    </source>
</evidence>